<dbReference type="InterPro" id="IPR000914">
    <property type="entry name" value="SBP_5_dom"/>
</dbReference>
<keyword evidence="4 5" id="KW-0732">Signal</keyword>
<dbReference type="PIRSF" id="PIRSF002741">
    <property type="entry name" value="MppA"/>
    <property type="match status" value="1"/>
</dbReference>
<evidence type="ECO:0000256" key="3">
    <source>
        <dbReference type="ARBA" id="ARBA00022448"/>
    </source>
</evidence>
<evidence type="ECO:0000313" key="8">
    <source>
        <dbReference type="Proteomes" id="UP001596101"/>
    </source>
</evidence>
<dbReference type="RefSeq" id="WP_379752038.1">
    <property type="nucleotide sequence ID" value="NZ_JBHSMR010000008.1"/>
</dbReference>
<feature type="domain" description="Solute-binding protein family 5" evidence="6">
    <location>
        <begin position="80"/>
        <end position="507"/>
    </location>
</feature>
<evidence type="ECO:0000313" key="7">
    <source>
        <dbReference type="EMBL" id="MFC5477400.1"/>
    </source>
</evidence>
<evidence type="ECO:0000259" key="6">
    <source>
        <dbReference type="Pfam" id="PF00496"/>
    </source>
</evidence>
<dbReference type="InterPro" id="IPR030678">
    <property type="entry name" value="Peptide/Ni-bd"/>
</dbReference>
<dbReference type="Gene3D" id="3.40.190.10">
    <property type="entry name" value="Periplasmic binding protein-like II"/>
    <property type="match status" value="1"/>
</dbReference>
<reference evidence="8" key="1">
    <citation type="journal article" date="2019" name="Int. J. Syst. Evol. Microbiol.">
        <title>The Global Catalogue of Microorganisms (GCM) 10K type strain sequencing project: providing services to taxonomists for standard genome sequencing and annotation.</title>
        <authorList>
            <consortium name="The Broad Institute Genomics Platform"/>
            <consortium name="The Broad Institute Genome Sequencing Center for Infectious Disease"/>
            <person name="Wu L."/>
            <person name="Ma J."/>
        </authorList>
    </citation>
    <scope>NUCLEOTIDE SEQUENCE [LARGE SCALE GENOMIC DNA]</scope>
    <source>
        <strain evidence="8">CCUG 43111</strain>
    </source>
</reference>
<protein>
    <submittedName>
        <fullName evidence="7">ABC transporter substrate-binding protein</fullName>
    </submittedName>
</protein>
<name>A0ABW0MIJ4_9BURK</name>
<gene>
    <name evidence="7" type="ORF">ACFPQ5_04315</name>
</gene>
<dbReference type="PANTHER" id="PTHR30290:SF10">
    <property type="entry name" value="PERIPLASMIC OLIGOPEPTIDE-BINDING PROTEIN-RELATED"/>
    <property type="match status" value="1"/>
</dbReference>
<dbReference type="Proteomes" id="UP001596101">
    <property type="component" value="Unassembled WGS sequence"/>
</dbReference>
<evidence type="ECO:0000256" key="5">
    <source>
        <dbReference type="SAM" id="SignalP"/>
    </source>
</evidence>
<dbReference type="PANTHER" id="PTHR30290">
    <property type="entry name" value="PERIPLASMIC BINDING COMPONENT OF ABC TRANSPORTER"/>
    <property type="match status" value="1"/>
</dbReference>
<feature type="chain" id="PRO_5046124753" evidence="5">
    <location>
        <begin position="26"/>
        <end position="600"/>
    </location>
</feature>
<comment type="subcellular location">
    <subcellularLocation>
        <location evidence="1">Cell envelope</location>
    </subcellularLocation>
</comment>
<dbReference type="Gene3D" id="3.90.76.10">
    <property type="entry name" value="Dipeptide-binding Protein, Domain 1"/>
    <property type="match status" value="1"/>
</dbReference>
<dbReference type="EMBL" id="JBHSMR010000008">
    <property type="protein sequence ID" value="MFC5477400.1"/>
    <property type="molecule type" value="Genomic_DNA"/>
</dbReference>
<dbReference type="InterPro" id="IPR039424">
    <property type="entry name" value="SBP_5"/>
</dbReference>
<evidence type="ECO:0000256" key="1">
    <source>
        <dbReference type="ARBA" id="ARBA00004196"/>
    </source>
</evidence>
<keyword evidence="8" id="KW-1185">Reference proteome</keyword>
<accession>A0ABW0MIJ4</accession>
<feature type="signal peptide" evidence="5">
    <location>
        <begin position="1"/>
        <end position="25"/>
    </location>
</feature>
<sequence>MTLRATLSALLFAAGTATCTLPASAAPATPAQGEKVLHMFLSTSETGLDPAAASDIATLSLLENLFDPLLRYDYLARPVKLRPNTATSMPEVSADKRTYTFHIRPGIYFTPDPAFKGVKREMTAQDYVYSLTRLYDPSLKSPWSYMFDGKLEGDEVLKKRFSYDTSIPGLQAPDKYTLRIRLKEADNNFLFYMATPATGVVAREVIEAYPGQAGNHPVGTGPFMLGDWKRSDRIVLLANPYSTAVFSATPGNDPEDRQIAAALNGKRLPRVDRVEVKIAEEFQGRMLGFLNNEYDYLEQVPESMTEMVIRDGELKPELQARGMRLSRFPVLQTYYMWMNMNDPVLGGYAKDRIALRRAISLAYNSAEDIALLKKGFAIKAESPLPPNVLGYDPSYRSPVPYDPALANALLDRHGYAKRDEEGFRRAPDGKPLTLTMHSEATVGGRLRDELWRKCLNAIGLRVVFKSDKKTEIIKASRLGKVTMFESNWIADFPDGDNFYQLLYGPNAGRANYARFNLPAYNSRYEQARQLSDGPARQQLYGEMNQLIHAYNPWVPLTHAVSADIRHSWLKNYKRHPVEFTSWRYLDVDVAERARAAQRAR</sequence>
<dbReference type="Pfam" id="PF00496">
    <property type="entry name" value="SBP_bac_5"/>
    <property type="match status" value="1"/>
</dbReference>
<keyword evidence="3" id="KW-0813">Transport</keyword>
<dbReference type="Gene3D" id="3.10.105.10">
    <property type="entry name" value="Dipeptide-binding Protein, Domain 3"/>
    <property type="match status" value="1"/>
</dbReference>
<comment type="caution">
    <text evidence="7">The sequence shown here is derived from an EMBL/GenBank/DDBJ whole genome shotgun (WGS) entry which is preliminary data.</text>
</comment>
<dbReference type="SUPFAM" id="SSF53850">
    <property type="entry name" value="Periplasmic binding protein-like II"/>
    <property type="match status" value="1"/>
</dbReference>
<organism evidence="7 8">
    <name type="scientific">Massilia suwonensis</name>
    <dbReference type="NCBI Taxonomy" id="648895"/>
    <lineage>
        <taxon>Bacteria</taxon>
        <taxon>Pseudomonadati</taxon>
        <taxon>Pseudomonadota</taxon>
        <taxon>Betaproteobacteria</taxon>
        <taxon>Burkholderiales</taxon>
        <taxon>Oxalobacteraceae</taxon>
        <taxon>Telluria group</taxon>
        <taxon>Massilia</taxon>
    </lineage>
</organism>
<comment type="similarity">
    <text evidence="2">Belongs to the bacterial solute-binding protein 5 family.</text>
</comment>
<evidence type="ECO:0000256" key="2">
    <source>
        <dbReference type="ARBA" id="ARBA00005695"/>
    </source>
</evidence>
<proteinExistence type="inferred from homology"/>
<evidence type="ECO:0000256" key="4">
    <source>
        <dbReference type="ARBA" id="ARBA00022729"/>
    </source>
</evidence>